<dbReference type="Proteomes" id="UP001050975">
    <property type="component" value="Unassembled WGS sequence"/>
</dbReference>
<accession>A0AAV3XSW7</accession>
<reference evidence="1" key="1">
    <citation type="submission" date="2019-10" db="EMBL/GenBank/DDBJ databases">
        <title>Draft genome sequece of Microseira wollei NIES-4236.</title>
        <authorList>
            <person name="Yamaguchi H."/>
            <person name="Suzuki S."/>
            <person name="Kawachi M."/>
        </authorList>
    </citation>
    <scope>NUCLEOTIDE SEQUENCE</scope>
    <source>
        <strain evidence="1">NIES-4236</strain>
    </source>
</reference>
<organism evidence="1 2">
    <name type="scientific">Microseira wollei NIES-4236</name>
    <dbReference type="NCBI Taxonomy" id="2530354"/>
    <lineage>
        <taxon>Bacteria</taxon>
        <taxon>Bacillati</taxon>
        <taxon>Cyanobacteriota</taxon>
        <taxon>Cyanophyceae</taxon>
        <taxon>Oscillatoriophycideae</taxon>
        <taxon>Aerosakkonematales</taxon>
        <taxon>Aerosakkonemataceae</taxon>
        <taxon>Microseira</taxon>
    </lineage>
</organism>
<protein>
    <submittedName>
        <fullName evidence="1">Uncharacterized protein</fullName>
    </submittedName>
</protein>
<name>A0AAV3XSW7_9CYAN</name>
<gene>
    <name evidence="1" type="ORF">MiSe_84250</name>
</gene>
<dbReference type="AlphaFoldDB" id="A0AAV3XSW7"/>
<proteinExistence type="predicted"/>
<keyword evidence="2" id="KW-1185">Reference proteome</keyword>
<sequence length="62" mass="7124">MGNSTDMILRRNKGDWLDLRNSWYILWRQGCGKICTTSGSFYKGELISAKLRNESISDIPIN</sequence>
<dbReference type="EMBL" id="BLAY01000235">
    <property type="protein sequence ID" value="GET43600.1"/>
    <property type="molecule type" value="Genomic_DNA"/>
</dbReference>
<evidence type="ECO:0000313" key="2">
    <source>
        <dbReference type="Proteomes" id="UP001050975"/>
    </source>
</evidence>
<evidence type="ECO:0000313" key="1">
    <source>
        <dbReference type="EMBL" id="GET43600.1"/>
    </source>
</evidence>
<comment type="caution">
    <text evidence="1">The sequence shown here is derived from an EMBL/GenBank/DDBJ whole genome shotgun (WGS) entry which is preliminary data.</text>
</comment>